<dbReference type="OrthoDB" id="98492at2157"/>
<evidence type="ECO:0000259" key="1">
    <source>
        <dbReference type="Pfam" id="PF01936"/>
    </source>
</evidence>
<dbReference type="PANTHER" id="PTHR35811:SF1">
    <property type="entry name" value="HTH OST-TYPE DOMAIN-CONTAINING PROTEIN"/>
    <property type="match status" value="1"/>
</dbReference>
<proteinExistence type="predicted"/>
<protein>
    <recommendedName>
        <fullName evidence="1">NYN domain-containing protein</fullName>
    </recommendedName>
</protein>
<accession>C6A2N2</accession>
<dbReference type="RefSeq" id="WP_015849097.1">
    <property type="nucleotide sequence ID" value="NC_012883.1"/>
</dbReference>
<dbReference type="CDD" id="cd18726">
    <property type="entry name" value="PIN_LabA-like"/>
    <property type="match status" value="1"/>
</dbReference>
<dbReference type="Pfam" id="PF01936">
    <property type="entry name" value="NYN"/>
    <property type="match status" value="1"/>
</dbReference>
<dbReference type="PANTHER" id="PTHR35811">
    <property type="entry name" value="SLR1870 PROTEIN"/>
    <property type="match status" value="1"/>
</dbReference>
<name>C6A2N2_THESM</name>
<dbReference type="AlphaFoldDB" id="C6A2N2"/>
<dbReference type="InterPro" id="IPR021139">
    <property type="entry name" value="NYN"/>
</dbReference>
<sequence>MEDKYPQIGLVINGPNILLSKFDISLEDILYALNDIGRIVVGKVVINYEFSSNLLKSIIDSGLESVMVNGRVDVAVAVEGMKIIYNPRINVLALATRDAHFMPLVFEAKRMGKDVIVIAPEKKVSEALQNIADKTIELLPPKPTTTLYKVKVD</sequence>
<dbReference type="HOGENOM" id="CLU_100862_1_1_2"/>
<feature type="domain" description="NYN" evidence="1">
    <location>
        <begin position="8"/>
        <end position="138"/>
    </location>
</feature>
<dbReference type="KEGG" id="tsi:TSIB_0816"/>
<dbReference type="GeneID" id="8095807"/>
<evidence type="ECO:0000313" key="3">
    <source>
        <dbReference type="Proteomes" id="UP000009079"/>
    </source>
</evidence>
<dbReference type="GO" id="GO:0004540">
    <property type="term" value="F:RNA nuclease activity"/>
    <property type="evidence" value="ECO:0007669"/>
    <property type="project" value="InterPro"/>
</dbReference>
<keyword evidence="3" id="KW-1185">Reference proteome</keyword>
<evidence type="ECO:0000313" key="2">
    <source>
        <dbReference type="EMBL" id="ACS89877.1"/>
    </source>
</evidence>
<organism evidence="2 3">
    <name type="scientific">Thermococcus sibiricus (strain DSM 12597 / MM 739)</name>
    <dbReference type="NCBI Taxonomy" id="604354"/>
    <lineage>
        <taxon>Archaea</taxon>
        <taxon>Methanobacteriati</taxon>
        <taxon>Methanobacteriota</taxon>
        <taxon>Thermococci</taxon>
        <taxon>Thermococcales</taxon>
        <taxon>Thermococcaceae</taxon>
        <taxon>Thermococcus</taxon>
    </lineage>
</organism>
<reference evidence="2 3" key="1">
    <citation type="journal article" date="2009" name="Appl. Environ. Microbiol.">
        <title>Metabolic versatility and indigenous origin of the archaeon Thermococcus sibiricus, isolated from a siberian oil reservoir, as revealed by genome analysis.</title>
        <authorList>
            <person name="Mardanov A.V."/>
            <person name="Ravin N.V."/>
            <person name="Svetlitchnyi V.A."/>
            <person name="Beletsky A.V."/>
            <person name="Miroshnichenko M.L."/>
            <person name="Bonch-Osmolovskaya E.A."/>
            <person name="Skryabin K.G."/>
        </authorList>
    </citation>
    <scope>NUCLEOTIDE SEQUENCE [LARGE SCALE GENOMIC DNA]</scope>
    <source>
        <strain evidence="3">DSM 12597 / MM 739</strain>
    </source>
</reference>
<dbReference type="Proteomes" id="UP000009079">
    <property type="component" value="Chromosome"/>
</dbReference>
<dbReference type="eggNOG" id="arCOG02408">
    <property type="taxonomic scope" value="Archaea"/>
</dbReference>
<dbReference type="EMBL" id="CP001463">
    <property type="protein sequence ID" value="ACS89877.1"/>
    <property type="molecule type" value="Genomic_DNA"/>
</dbReference>
<dbReference type="STRING" id="604354.TSIB_0816"/>
<dbReference type="Gene3D" id="3.40.50.1010">
    <property type="entry name" value="5'-nuclease"/>
    <property type="match status" value="1"/>
</dbReference>
<gene>
    <name evidence="2" type="ordered locus">TSIB_0816</name>
</gene>